<gene>
    <name evidence="1" type="ORF">Salat_2972500</name>
</gene>
<organism evidence="1 2">
    <name type="scientific">Sesamum alatum</name>
    <dbReference type="NCBI Taxonomy" id="300844"/>
    <lineage>
        <taxon>Eukaryota</taxon>
        <taxon>Viridiplantae</taxon>
        <taxon>Streptophyta</taxon>
        <taxon>Embryophyta</taxon>
        <taxon>Tracheophyta</taxon>
        <taxon>Spermatophyta</taxon>
        <taxon>Magnoliopsida</taxon>
        <taxon>eudicotyledons</taxon>
        <taxon>Gunneridae</taxon>
        <taxon>Pentapetalae</taxon>
        <taxon>asterids</taxon>
        <taxon>lamiids</taxon>
        <taxon>Lamiales</taxon>
        <taxon>Pedaliaceae</taxon>
        <taxon>Sesamum</taxon>
    </lineage>
</organism>
<dbReference type="InterPro" id="IPR043502">
    <property type="entry name" value="DNA/RNA_pol_sf"/>
</dbReference>
<keyword evidence="2" id="KW-1185">Reference proteome</keyword>
<evidence type="ECO:0000313" key="2">
    <source>
        <dbReference type="Proteomes" id="UP001293254"/>
    </source>
</evidence>
<sequence length="669" mass="77140">MWYVGSKDSGVPLPQLSLHMKLTRSGLPVVIPPMYRKLLRQKDPRVVRMVLTITAFYRLMKVGKRCWRRVAHETIHHPLFEPSYTTQTWCKKLLSSGASMLKAYAPRYHEIPLELGFSWEPVFTSGPNTYKDPVKESALGAGPWFQFWKGHCRRRFGKAGEKKCFGMTIFHTLPIDATALMTLQKPELLHDVASLLYHPRVHLPTDGYDNPLCPLKEGLDGFNWLMDLLIPPAQQLWWDYMSTRPEAGRFGLKLEGAGKVRTFAIPNPIFQRLLKPLHDWEMSVLKSLRTDGTFDQLRPLRRLRGKKELYSFDLKAATDMFPSVLTGSMLAGIFGDDLGHVWFHMMNQIAFRSPERTGSPSKARVYRFTRGQPLGYLSSWPSFTLTHHMVVWLAAYEVYPGKKFWDYAILGDDIVIADRKVAEAYMRIMDEMGGIISLPKSLISHTGCSYSSLAVHTLKTLGCKFSASFRLKGAGYRTLSRLGSKQGLLVFERLSRRWKRHWLSLYGPSGLVPLPLEVWLAYPEKGIINCYERGRVRQFLLEAVKPRDIDEESLSLLGFFWQGHEETKERFLVSFVASHLRYLKWYYLAILDFELPLEYLLRPPVSPRRIERLSDEKLIERYGLIFRAWDLLRTGEVILPLPLKDSYQGTDDMTVSGSKKKIENDSIFF</sequence>
<reference evidence="1" key="1">
    <citation type="submission" date="2020-06" db="EMBL/GenBank/DDBJ databases">
        <authorList>
            <person name="Li T."/>
            <person name="Hu X."/>
            <person name="Zhang T."/>
            <person name="Song X."/>
            <person name="Zhang H."/>
            <person name="Dai N."/>
            <person name="Sheng W."/>
            <person name="Hou X."/>
            <person name="Wei L."/>
        </authorList>
    </citation>
    <scope>NUCLEOTIDE SEQUENCE</scope>
    <source>
        <strain evidence="1">3651</strain>
        <tissue evidence="1">Leaf</tissue>
    </source>
</reference>
<evidence type="ECO:0000313" key="1">
    <source>
        <dbReference type="EMBL" id="KAK4412072.1"/>
    </source>
</evidence>
<dbReference type="InterPro" id="IPR008686">
    <property type="entry name" value="RNA_pol_mitovir"/>
</dbReference>
<dbReference type="AlphaFoldDB" id="A0AAE1XHM9"/>
<reference evidence="1" key="2">
    <citation type="journal article" date="2024" name="Plant">
        <title>Genomic evolution and insights into agronomic trait innovations of Sesamum species.</title>
        <authorList>
            <person name="Miao H."/>
            <person name="Wang L."/>
            <person name="Qu L."/>
            <person name="Liu H."/>
            <person name="Sun Y."/>
            <person name="Le M."/>
            <person name="Wang Q."/>
            <person name="Wei S."/>
            <person name="Zheng Y."/>
            <person name="Lin W."/>
            <person name="Duan Y."/>
            <person name="Cao H."/>
            <person name="Xiong S."/>
            <person name="Wang X."/>
            <person name="Wei L."/>
            <person name="Li C."/>
            <person name="Ma Q."/>
            <person name="Ju M."/>
            <person name="Zhao R."/>
            <person name="Li G."/>
            <person name="Mu C."/>
            <person name="Tian Q."/>
            <person name="Mei H."/>
            <person name="Zhang T."/>
            <person name="Gao T."/>
            <person name="Zhang H."/>
        </authorList>
    </citation>
    <scope>NUCLEOTIDE SEQUENCE</scope>
    <source>
        <strain evidence="1">3651</strain>
    </source>
</reference>
<accession>A0AAE1XHM9</accession>
<comment type="caution">
    <text evidence="1">The sequence shown here is derived from an EMBL/GenBank/DDBJ whole genome shotgun (WGS) entry which is preliminary data.</text>
</comment>
<dbReference type="Pfam" id="PF05919">
    <property type="entry name" value="Mitovir_RNA_pol"/>
    <property type="match status" value="1"/>
</dbReference>
<dbReference type="SUPFAM" id="SSF56672">
    <property type="entry name" value="DNA/RNA polymerases"/>
    <property type="match status" value="1"/>
</dbReference>
<dbReference type="PANTHER" id="PTHR34456">
    <property type="entry name" value="MITOVIRUS RNA-DEPENDENT RNA POLYMERASE"/>
    <property type="match status" value="1"/>
</dbReference>
<dbReference type="PANTHER" id="PTHR34456:SF13">
    <property type="entry name" value="REVERSE TRANSCRIPTASE DOMAIN-CONTAINING PROTEIN"/>
    <property type="match status" value="1"/>
</dbReference>
<dbReference type="Proteomes" id="UP001293254">
    <property type="component" value="Unassembled WGS sequence"/>
</dbReference>
<protein>
    <submittedName>
        <fullName evidence="1">Mitochondrial protein</fullName>
    </submittedName>
</protein>
<name>A0AAE1XHM9_9LAMI</name>
<proteinExistence type="predicted"/>
<dbReference type="EMBL" id="JACGWO010000030">
    <property type="protein sequence ID" value="KAK4412072.1"/>
    <property type="molecule type" value="Genomic_DNA"/>
</dbReference>